<gene>
    <name evidence="5" type="primary">NCAS0B04380</name>
    <name evidence="5" type="ordered locus">NCAS_0B04380</name>
</gene>
<keyword evidence="2" id="KW-0863">Zinc-finger</keyword>
<reference key="2">
    <citation type="submission" date="2011-08" db="EMBL/GenBank/DDBJ databases">
        <title>Genome sequence of Naumovozyma castellii.</title>
        <authorList>
            <person name="Gordon J.L."/>
            <person name="Armisen D."/>
            <person name="Proux-Wera E."/>
            <person name="OhEigeartaigh S.S."/>
            <person name="Byrne K.P."/>
            <person name="Wolfe K.H."/>
        </authorList>
    </citation>
    <scope>NUCLEOTIDE SEQUENCE</scope>
    <source>
        <strain>Type strain:CBS 4309</strain>
    </source>
</reference>
<dbReference type="GO" id="GO:0008270">
    <property type="term" value="F:zinc ion binding"/>
    <property type="evidence" value="ECO:0007669"/>
    <property type="project" value="UniProtKB-KW"/>
</dbReference>
<dbReference type="InterPro" id="IPR003126">
    <property type="entry name" value="Znf_UBR"/>
</dbReference>
<dbReference type="GO" id="GO:0005737">
    <property type="term" value="C:cytoplasm"/>
    <property type="evidence" value="ECO:0007669"/>
    <property type="project" value="TreeGrafter"/>
</dbReference>
<evidence type="ECO:0000313" key="6">
    <source>
        <dbReference type="Proteomes" id="UP000001640"/>
    </source>
</evidence>
<organism evidence="5 6">
    <name type="scientific">Naumovozyma castellii</name>
    <name type="common">Yeast</name>
    <name type="synonym">Saccharomyces castellii</name>
    <dbReference type="NCBI Taxonomy" id="27288"/>
    <lineage>
        <taxon>Eukaryota</taxon>
        <taxon>Fungi</taxon>
        <taxon>Dikarya</taxon>
        <taxon>Ascomycota</taxon>
        <taxon>Saccharomycotina</taxon>
        <taxon>Saccharomycetes</taxon>
        <taxon>Saccharomycetales</taxon>
        <taxon>Saccharomycetaceae</taxon>
        <taxon>Naumovozyma</taxon>
    </lineage>
</organism>
<keyword evidence="6" id="KW-1185">Reference proteome</keyword>
<evidence type="ECO:0000256" key="3">
    <source>
        <dbReference type="ARBA" id="ARBA00022833"/>
    </source>
</evidence>
<protein>
    <recommendedName>
        <fullName evidence="4">UBR-type domain-containing protein</fullName>
    </recommendedName>
</protein>
<evidence type="ECO:0000313" key="5">
    <source>
        <dbReference type="EMBL" id="CCC68522.1"/>
    </source>
</evidence>
<dbReference type="SMART" id="SM00396">
    <property type="entry name" value="ZnF_UBR1"/>
    <property type="match status" value="1"/>
</dbReference>
<evidence type="ECO:0000259" key="4">
    <source>
        <dbReference type="SMART" id="SM00396"/>
    </source>
</evidence>
<feature type="domain" description="UBR-type" evidence="4">
    <location>
        <begin position="29"/>
        <end position="99"/>
    </location>
</feature>
<dbReference type="RefSeq" id="XP_003674895.1">
    <property type="nucleotide sequence ID" value="XM_003674847.1"/>
</dbReference>
<name>G0VAJ7_NAUCA</name>
<dbReference type="CDD" id="cd19677">
    <property type="entry name" value="UBR-box_UBR7"/>
    <property type="match status" value="1"/>
</dbReference>
<evidence type="ECO:0000256" key="1">
    <source>
        <dbReference type="ARBA" id="ARBA00022723"/>
    </source>
</evidence>
<dbReference type="Pfam" id="PF02207">
    <property type="entry name" value="zf-UBR"/>
    <property type="match status" value="1"/>
</dbReference>
<reference evidence="5 6" key="1">
    <citation type="journal article" date="2011" name="Proc. Natl. Acad. Sci. U.S.A.">
        <title>Evolutionary erosion of yeast sex chromosomes by mating-type switching accidents.</title>
        <authorList>
            <person name="Gordon J.L."/>
            <person name="Armisen D."/>
            <person name="Proux-Wera E."/>
            <person name="Oheigeartaigh S.S."/>
            <person name="Byrne K.P."/>
            <person name="Wolfe K.H."/>
        </authorList>
    </citation>
    <scope>NUCLEOTIDE SEQUENCE [LARGE SCALE GENOMIC DNA]</scope>
    <source>
        <strain evidence="6">ATCC 76901 / BCRC 22586 / CBS 4309 / NBRC 1992 / NRRL Y-12630</strain>
    </source>
</reference>
<dbReference type="PANTHER" id="PTHR13513">
    <property type="entry name" value="E3 UBIQUITIN-PROTEIN LIGASE UBR7"/>
    <property type="match status" value="1"/>
</dbReference>
<dbReference type="KEGG" id="ncs:NCAS_0B04380"/>
<evidence type="ECO:0000256" key="2">
    <source>
        <dbReference type="ARBA" id="ARBA00022771"/>
    </source>
</evidence>
<dbReference type="STRING" id="1064592.G0VAJ7"/>
<dbReference type="GO" id="GO:0061630">
    <property type="term" value="F:ubiquitin protein ligase activity"/>
    <property type="evidence" value="ECO:0007669"/>
    <property type="project" value="InterPro"/>
</dbReference>
<dbReference type="EMBL" id="HE576753">
    <property type="protein sequence ID" value="CCC68522.1"/>
    <property type="molecule type" value="Genomic_DNA"/>
</dbReference>
<dbReference type="HOGENOM" id="CLU_025221_1_0_1"/>
<dbReference type="GeneID" id="96902081"/>
<dbReference type="InterPro" id="IPR040204">
    <property type="entry name" value="UBR7"/>
</dbReference>
<dbReference type="AlphaFoldDB" id="G0VAJ7"/>
<dbReference type="PANTHER" id="PTHR13513:SF9">
    <property type="entry name" value="E3 UBIQUITIN-PROTEIN LIGASE UBR7-RELATED"/>
    <property type="match status" value="1"/>
</dbReference>
<sequence length="362" mass="41713">MSEVSAQEYVSKQNSLEEEARMRMPWNPDKCSYELGALRQQVFACRTHGNIGICYSCSIICHTKCDLVELFTKRSFTCDCGTERDKSHKDSEYKCELRKNKEDDIPSFTNKYGQNFKGKFCSCATEYDPEGSSIMLQCVLGLECDEDWYHDYCIMGLSKPEAQKLISTNETLEETIIPGFPALDSFDAYICWKCVSKYDYYIKQLISHPHSDSVIASMLSHTYEDLQTSKNGNKKRPLEDPLQAEPYSIFLKENYSESLKTLKQSLKKDDKLNIFLEKLAPFLINDEPVYEPPEENNDEVDIFKLTSQLLQDSSKRASLIEGFSAFHSMKSKLNEYLKTFADSGKVVEEDDIKEFFQHMNDP</sequence>
<dbReference type="OMA" id="DCGTERQ"/>
<dbReference type="eggNOG" id="KOG2752">
    <property type="taxonomic scope" value="Eukaryota"/>
</dbReference>
<proteinExistence type="predicted"/>
<dbReference type="OrthoDB" id="5795902at2759"/>
<keyword evidence="1" id="KW-0479">Metal-binding</keyword>
<dbReference type="Proteomes" id="UP000001640">
    <property type="component" value="Chromosome 2"/>
</dbReference>
<keyword evidence="3" id="KW-0862">Zinc</keyword>
<dbReference type="InterPro" id="IPR047506">
    <property type="entry name" value="UBR7-like_UBR-box"/>
</dbReference>
<dbReference type="InParanoid" id="G0VAJ7"/>
<accession>G0VAJ7</accession>